<reference evidence="1 2" key="1">
    <citation type="submission" date="2017-08" db="EMBL/GenBank/DDBJ databases">
        <title>Pusillimonas indicus sp. nov., a member of the family Alcaligenaceae isolated from surface seawater.</title>
        <authorList>
            <person name="Li J."/>
        </authorList>
    </citation>
    <scope>NUCLEOTIDE SEQUENCE [LARGE SCALE GENOMIC DNA]</scope>
    <source>
        <strain evidence="1 2">L52-1-41</strain>
    </source>
</reference>
<name>A0A3A1YVC3_9BURK</name>
<dbReference type="Proteomes" id="UP000266206">
    <property type="component" value="Unassembled WGS sequence"/>
</dbReference>
<dbReference type="EMBL" id="NQYH01000005">
    <property type="protein sequence ID" value="RIY41148.1"/>
    <property type="molecule type" value="Genomic_DNA"/>
</dbReference>
<protein>
    <submittedName>
        <fullName evidence="1">Uncharacterized protein</fullName>
    </submittedName>
</protein>
<dbReference type="AlphaFoldDB" id="A0A3A1YVC3"/>
<evidence type="ECO:0000313" key="2">
    <source>
        <dbReference type="Proteomes" id="UP000266206"/>
    </source>
</evidence>
<comment type="caution">
    <text evidence="1">The sequence shown here is derived from an EMBL/GenBank/DDBJ whole genome shotgun (WGS) entry which is preliminary data.</text>
</comment>
<accession>A0A3A1YVC3</accession>
<sequence>MRPALKRQREKEKAIALETELKTYLNGLAKYPDAIDTDEKLLITRQGRQWWVHNLNNPDGFGFSYRTVEEAVRHWKVEITCAWQPERLIGAPGQHIK</sequence>
<evidence type="ECO:0000313" key="1">
    <source>
        <dbReference type="EMBL" id="RIY41148.1"/>
    </source>
</evidence>
<organism evidence="1 2">
    <name type="scientific">Neopusillimonas maritima</name>
    <dbReference type="NCBI Taxonomy" id="2026239"/>
    <lineage>
        <taxon>Bacteria</taxon>
        <taxon>Pseudomonadati</taxon>
        <taxon>Pseudomonadota</taxon>
        <taxon>Betaproteobacteria</taxon>
        <taxon>Burkholderiales</taxon>
        <taxon>Alcaligenaceae</taxon>
        <taxon>Neopusillimonas</taxon>
    </lineage>
</organism>
<proteinExistence type="predicted"/>
<dbReference type="RefSeq" id="WP_119516138.1">
    <property type="nucleotide sequence ID" value="NZ_NQYH01000005.1"/>
</dbReference>
<gene>
    <name evidence="1" type="ORF">CJP73_08360</name>
</gene>